<dbReference type="SMART" id="SM00326">
    <property type="entry name" value="SH3"/>
    <property type="match status" value="1"/>
</dbReference>
<feature type="repeat" description="ANK" evidence="2">
    <location>
        <begin position="640"/>
        <end position="672"/>
    </location>
</feature>
<evidence type="ECO:0000259" key="5">
    <source>
        <dbReference type="PROSITE" id="PS50002"/>
    </source>
</evidence>
<sequence length="816" mass="90226">MNSQGSFGSNMMFQSINDELNASLATADELSREFSSLLSEATPVAQTTTAQSFDPKPQSSSNGNSSLYSANKNGNENIRTSVPLPQSTTSSQSSDSTSSSKESNLDNPPAFTMRSSSSAPTLDNMKYMPSSPSPLIQQHSPFMQRKDISDSRYSFDQRTPPNMSPNTLRRTTQMPLRPQDRSSRGSLSYGELSPLSSPTYDTKTSRNLLQPSASSMSSMLRSPRLDRAPSPQPFSQPSANTLPRNFQPFRPLEEGMQRQKNPSKWNETDLDVSYERKPHNTYDKNDWIRPSVPNSNWKESNLDASPSVKDTVTRSLPSSHSSLPRNTRISVPPDLTSSGSSPYAPQPIISRIAIPPVSSGNRQHKPIPLSVIMRLQNPYYAAAARRYALGPMGEPQQGIFHQHLPLPREDLRQNQTPQPQQAQRQPPYSKEVLHPGDVDAEIEKQDTSKTEGPVYMKPDEEAKVEDSEMPPRPLSPTRLQPVVAPQAELGTDLDELMRIRAEFPRALKRRGSVDVPQTLHNMPISQSNHYKQMMNKLFRRKTIRIKEEPAAESGSSSDGEESTKSAVTVDPIPITEIQVSPQQKGIHSILRKGSKGNKSASRRAHLSPLVLMLDGSLVGELETVQRASQEMSDPSQSNDEGITALHNAICGGHYPVVEFLVRIGANVSAPDSHGWSPLHCAASCNDRKMCEFLVRNGAAVMAVTDSDGATASQKCDPYAEGFEECESFLRGEDYVMRKQTLLVYTGVEEAMGVENSGVVYALWGYPAQAPDELSFKEGDMVTILQKPEGVDWWWASLCGREGFVPNNYFGVRRAHF</sequence>
<accession>A0A3N0XCN1</accession>
<dbReference type="Gene3D" id="1.25.40.20">
    <property type="entry name" value="Ankyrin repeat-containing domain"/>
    <property type="match status" value="1"/>
</dbReference>
<comment type="caution">
    <text evidence="6">The sequence shown here is derived from an EMBL/GenBank/DDBJ whole genome shotgun (WGS) entry which is preliminary data.</text>
</comment>
<feature type="compositionally biased region" description="Low complexity" evidence="4">
    <location>
        <begin position="211"/>
        <end position="222"/>
    </location>
</feature>
<dbReference type="PROSITE" id="PS50297">
    <property type="entry name" value="ANK_REP_REGION"/>
    <property type="match status" value="2"/>
</dbReference>
<feature type="repeat" description="ANK" evidence="2">
    <location>
        <begin position="673"/>
        <end position="705"/>
    </location>
</feature>
<dbReference type="InterPro" id="IPR002110">
    <property type="entry name" value="Ankyrin_rpt"/>
</dbReference>
<dbReference type="GO" id="GO:0006357">
    <property type="term" value="P:regulation of transcription by RNA polymerase II"/>
    <property type="evidence" value="ECO:0007669"/>
    <property type="project" value="TreeGrafter"/>
</dbReference>
<feature type="compositionally biased region" description="Polar residues" evidence="4">
    <location>
        <begin position="292"/>
        <end position="310"/>
    </location>
</feature>
<dbReference type="AlphaFoldDB" id="A0A3N0XCN1"/>
<dbReference type="PANTHER" id="PTHR24164">
    <property type="entry name" value="RELA-ASSOCIATED INHIBITOR"/>
    <property type="match status" value="1"/>
</dbReference>
<feature type="compositionally biased region" description="Low complexity" evidence="4">
    <location>
        <begin position="59"/>
        <end position="71"/>
    </location>
</feature>
<dbReference type="PROSITE" id="PS50002">
    <property type="entry name" value="SH3"/>
    <property type="match status" value="1"/>
</dbReference>
<feature type="compositionally biased region" description="Polar residues" evidence="4">
    <location>
        <begin position="194"/>
        <end position="210"/>
    </location>
</feature>
<evidence type="ECO:0000256" key="2">
    <source>
        <dbReference type="PROSITE-ProRule" id="PRU00023"/>
    </source>
</evidence>
<keyword evidence="7" id="KW-1185">Reference proteome</keyword>
<feature type="compositionally biased region" description="Polar residues" evidence="4">
    <location>
        <begin position="72"/>
        <end position="85"/>
    </location>
</feature>
<feature type="region of interest" description="Disordered" evidence="4">
    <location>
        <begin position="546"/>
        <end position="603"/>
    </location>
</feature>
<gene>
    <name evidence="6" type="ORF">DPX16_15509</name>
</gene>
<feature type="compositionally biased region" description="Low complexity" evidence="4">
    <location>
        <begin position="86"/>
        <end position="100"/>
    </location>
</feature>
<organism evidence="6 7">
    <name type="scientific">Anabarilius grahami</name>
    <name type="common">Kanglang fish</name>
    <name type="synonym">Barilius grahami</name>
    <dbReference type="NCBI Taxonomy" id="495550"/>
    <lineage>
        <taxon>Eukaryota</taxon>
        <taxon>Metazoa</taxon>
        <taxon>Chordata</taxon>
        <taxon>Craniata</taxon>
        <taxon>Vertebrata</taxon>
        <taxon>Euteleostomi</taxon>
        <taxon>Actinopterygii</taxon>
        <taxon>Neopterygii</taxon>
        <taxon>Teleostei</taxon>
        <taxon>Ostariophysi</taxon>
        <taxon>Cypriniformes</taxon>
        <taxon>Xenocyprididae</taxon>
        <taxon>Xenocypridinae</taxon>
        <taxon>Xenocypridinae incertae sedis</taxon>
        <taxon>Anabarilius</taxon>
    </lineage>
</organism>
<proteinExistence type="predicted"/>
<dbReference type="SMART" id="SM00248">
    <property type="entry name" value="ANK"/>
    <property type="match status" value="2"/>
</dbReference>
<feature type="compositionally biased region" description="Low complexity" evidence="4">
    <location>
        <begin position="413"/>
        <end position="427"/>
    </location>
</feature>
<dbReference type="PRINTS" id="PR00452">
    <property type="entry name" value="SH3DOMAIN"/>
</dbReference>
<feature type="region of interest" description="Disordered" evidence="4">
    <location>
        <begin position="285"/>
        <end position="343"/>
    </location>
</feature>
<dbReference type="Pfam" id="PF12796">
    <property type="entry name" value="Ank_2"/>
    <property type="match status" value="1"/>
</dbReference>
<dbReference type="PANTHER" id="PTHR24164:SF4">
    <property type="entry name" value="RELA-ASSOCIATED INHIBITOR"/>
    <property type="match status" value="1"/>
</dbReference>
<dbReference type="InterPro" id="IPR028320">
    <property type="entry name" value="iASPP"/>
</dbReference>
<dbReference type="InterPro" id="IPR036028">
    <property type="entry name" value="SH3-like_dom_sf"/>
</dbReference>
<dbReference type="EMBL" id="RJVU01080398">
    <property type="protein sequence ID" value="ROI15068.1"/>
    <property type="molecule type" value="Genomic_DNA"/>
</dbReference>
<feature type="compositionally biased region" description="Basic and acidic residues" evidence="4">
    <location>
        <begin position="431"/>
        <end position="449"/>
    </location>
</feature>
<feature type="region of interest" description="Disordered" evidence="4">
    <location>
        <begin position="411"/>
        <end position="478"/>
    </location>
</feature>
<dbReference type="PROSITE" id="PS50088">
    <property type="entry name" value="ANK_REPEAT"/>
    <property type="match status" value="2"/>
</dbReference>
<dbReference type="Pfam" id="PF00018">
    <property type="entry name" value="SH3_1"/>
    <property type="match status" value="1"/>
</dbReference>
<dbReference type="GO" id="GO:0045597">
    <property type="term" value="P:positive regulation of cell differentiation"/>
    <property type="evidence" value="ECO:0007669"/>
    <property type="project" value="TreeGrafter"/>
</dbReference>
<feature type="compositionally biased region" description="Low complexity" evidence="4">
    <location>
        <begin position="314"/>
        <end position="325"/>
    </location>
</feature>
<feature type="compositionally biased region" description="Basic and acidic residues" evidence="4">
    <location>
        <begin position="457"/>
        <end position="466"/>
    </location>
</feature>
<dbReference type="SUPFAM" id="SSF50044">
    <property type="entry name" value="SH3-domain"/>
    <property type="match status" value="1"/>
</dbReference>
<keyword evidence="2" id="KW-0040">ANK repeat</keyword>
<reference evidence="6 7" key="1">
    <citation type="submission" date="2018-10" db="EMBL/GenBank/DDBJ databases">
        <title>Genome assembly for a Yunnan-Guizhou Plateau 3E fish, Anabarilius grahami (Regan), and its evolutionary and genetic applications.</title>
        <authorList>
            <person name="Jiang W."/>
        </authorList>
    </citation>
    <scope>NUCLEOTIDE SEQUENCE [LARGE SCALE GENOMIC DNA]</scope>
    <source>
        <strain evidence="6">AG-KIZ</strain>
        <tissue evidence="6">Muscle</tissue>
    </source>
</reference>
<dbReference type="Proteomes" id="UP000281406">
    <property type="component" value="Unassembled WGS sequence"/>
</dbReference>
<evidence type="ECO:0000256" key="3">
    <source>
        <dbReference type="PROSITE-ProRule" id="PRU00192"/>
    </source>
</evidence>
<feature type="compositionally biased region" description="Basic and acidic residues" evidence="4">
    <location>
        <begin position="144"/>
        <end position="155"/>
    </location>
</feature>
<dbReference type="InterPro" id="IPR001452">
    <property type="entry name" value="SH3_domain"/>
</dbReference>
<evidence type="ECO:0000313" key="7">
    <source>
        <dbReference type="Proteomes" id="UP000281406"/>
    </source>
</evidence>
<name>A0A3N0XCN1_ANAGA</name>
<protein>
    <submittedName>
        <fullName evidence="6">RelA-associated inhibitor</fullName>
    </submittedName>
</protein>
<feature type="region of interest" description="Disordered" evidence="4">
    <location>
        <begin position="42"/>
        <end position="248"/>
    </location>
</feature>
<keyword evidence="1 3" id="KW-0728">SH3 domain</keyword>
<evidence type="ECO:0000256" key="1">
    <source>
        <dbReference type="ARBA" id="ARBA00022443"/>
    </source>
</evidence>
<dbReference type="SUPFAM" id="SSF48403">
    <property type="entry name" value="Ankyrin repeat"/>
    <property type="match status" value="1"/>
</dbReference>
<dbReference type="InterPro" id="IPR036770">
    <property type="entry name" value="Ankyrin_rpt-contain_sf"/>
</dbReference>
<feature type="compositionally biased region" description="Polar residues" evidence="4">
    <location>
        <begin position="156"/>
        <end position="174"/>
    </location>
</feature>
<dbReference type="OrthoDB" id="10038642at2759"/>
<evidence type="ECO:0000256" key="4">
    <source>
        <dbReference type="SAM" id="MobiDB-lite"/>
    </source>
</evidence>
<evidence type="ECO:0000313" key="6">
    <source>
        <dbReference type="EMBL" id="ROI15068.1"/>
    </source>
</evidence>
<feature type="domain" description="SH3" evidence="5">
    <location>
        <begin position="754"/>
        <end position="814"/>
    </location>
</feature>
<feature type="compositionally biased region" description="Basic residues" evidence="4">
    <location>
        <begin position="589"/>
        <end position="603"/>
    </location>
</feature>